<evidence type="ECO:0000313" key="8">
    <source>
        <dbReference type="Proteomes" id="UP000250235"/>
    </source>
</evidence>
<dbReference type="OrthoDB" id="414945at2759"/>
<feature type="compositionally biased region" description="Gly residues" evidence="5">
    <location>
        <begin position="188"/>
        <end position="198"/>
    </location>
</feature>
<dbReference type="InterPro" id="IPR057670">
    <property type="entry name" value="SH3_retrovirus"/>
</dbReference>
<evidence type="ECO:0000259" key="6">
    <source>
        <dbReference type="PROSITE" id="PS50994"/>
    </source>
</evidence>
<keyword evidence="1" id="KW-0645">Protease</keyword>
<protein>
    <recommendedName>
        <fullName evidence="6">Integrase catalytic domain-containing protein</fullName>
    </recommendedName>
</protein>
<feature type="compositionally biased region" description="Low complexity" evidence="5">
    <location>
        <begin position="158"/>
        <end position="178"/>
    </location>
</feature>
<dbReference type="InterPro" id="IPR013103">
    <property type="entry name" value="RVT_2"/>
</dbReference>
<feature type="compositionally biased region" description="Low complexity" evidence="5">
    <location>
        <begin position="741"/>
        <end position="758"/>
    </location>
</feature>
<dbReference type="SUPFAM" id="SSF56672">
    <property type="entry name" value="DNA/RNA polymerases"/>
    <property type="match status" value="1"/>
</dbReference>
<feature type="compositionally biased region" description="Low complexity" evidence="5">
    <location>
        <begin position="770"/>
        <end position="785"/>
    </location>
</feature>
<dbReference type="Pfam" id="PF13976">
    <property type="entry name" value="gag_pre-integrs"/>
    <property type="match status" value="1"/>
</dbReference>
<dbReference type="PANTHER" id="PTHR42648:SF26">
    <property type="entry name" value="INTEGRASE CATALYTIC DOMAIN-CONTAINING PROTEIN"/>
    <property type="match status" value="1"/>
</dbReference>
<dbReference type="Pfam" id="PF07727">
    <property type="entry name" value="RVT_2"/>
    <property type="match status" value="1"/>
</dbReference>
<dbReference type="GO" id="GO:0003676">
    <property type="term" value="F:nucleic acid binding"/>
    <property type="evidence" value="ECO:0007669"/>
    <property type="project" value="InterPro"/>
</dbReference>
<dbReference type="Proteomes" id="UP000250235">
    <property type="component" value="Unassembled WGS sequence"/>
</dbReference>
<dbReference type="GO" id="GO:0046872">
    <property type="term" value="F:metal ion binding"/>
    <property type="evidence" value="ECO:0007669"/>
    <property type="project" value="UniProtKB-KW"/>
</dbReference>
<evidence type="ECO:0000256" key="5">
    <source>
        <dbReference type="SAM" id="MobiDB-lite"/>
    </source>
</evidence>
<dbReference type="InterPro" id="IPR025724">
    <property type="entry name" value="GAG-pre-integrase_dom"/>
</dbReference>
<dbReference type="SUPFAM" id="SSF53098">
    <property type="entry name" value="Ribonuclease H-like"/>
    <property type="match status" value="1"/>
</dbReference>
<feature type="domain" description="Integrase catalytic" evidence="6">
    <location>
        <begin position="481"/>
        <end position="646"/>
    </location>
</feature>
<dbReference type="Pfam" id="PF25597">
    <property type="entry name" value="SH3_retrovirus"/>
    <property type="match status" value="1"/>
</dbReference>
<dbReference type="InterPro" id="IPR054722">
    <property type="entry name" value="PolX-like_BBD"/>
</dbReference>
<reference evidence="7 8" key="1">
    <citation type="journal article" date="2015" name="Proc. Natl. Acad. Sci. U.S.A.">
        <title>The resurrection genome of Boea hygrometrica: A blueprint for survival of dehydration.</title>
        <authorList>
            <person name="Xiao L."/>
            <person name="Yang G."/>
            <person name="Zhang L."/>
            <person name="Yang X."/>
            <person name="Zhao S."/>
            <person name="Ji Z."/>
            <person name="Zhou Q."/>
            <person name="Hu M."/>
            <person name="Wang Y."/>
            <person name="Chen M."/>
            <person name="Xu Y."/>
            <person name="Jin H."/>
            <person name="Xiao X."/>
            <person name="Hu G."/>
            <person name="Bao F."/>
            <person name="Hu Y."/>
            <person name="Wan P."/>
            <person name="Li L."/>
            <person name="Deng X."/>
            <person name="Kuang T."/>
            <person name="Xiang C."/>
            <person name="Zhu J.K."/>
            <person name="Oliver M.J."/>
            <person name="He Y."/>
        </authorList>
    </citation>
    <scope>NUCLEOTIDE SEQUENCE [LARGE SCALE GENOMIC DNA]</scope>
    <source>
        <strain evidence="8">cv. XS01</strain>
    </source>
</reference>
<feature type="region of interest" description="Disordered" evidence="5">
    <location>
        <begin position="139"/>
        <end position="231"/>
    </location>
</feature>
<dbReference type="AlphaFoldDB" id="A0A2Z7AT53"/>
<dbReference type="EMBL" id="KV012592">
    <property type="protein sequence ID" value="KZV24566.1"/>
    <property type="molecule type" value="Genomic_DNA"/>
</dbReference>
<dbReference type="InterPro" id="IPR036397">
    <property type="entry name" value="RNaseH_sf"/>
</dbReference>
<dbReference type="InterPro" id="IPR012337">
    <property type="entry name" value="RNaseH-like_sf"/>
</dbReference>
<dbReference type="Pfam" id="PF00665">
    <property type="entry name" value="rve"/>
    <property type="match status" value="1"/>
</dbReference>
<dbReference type="PANTHER" id="PTHR42648">
    <property type="entry name" value="TRANSPOSASE, PUTATIVE-RELATED"/>
    <property type="match status" value="1"/>
</dbReference>
<evidence type="ECO:0000313" key="7">
    <source>
        <dbReference type="EMBL" id="KZV24566.1"/>
    </source>
</evidence>
<name>A0A2Z7AT53_9LAMI</name>
<feature type="compositionally biased region" description="Low complexity" evidence="5">
    <location>
        <begin position="214"/>
        <end position="225"/>
    </location>
</feature>
<keyword evidence="8" id="KW-1185">Reference proteome</keyword>
<keyword evidence="4" id="KW-0378">Hydrolase</keyword>
<keyword evidence="3" id="KW-0064">Aspartyl protease</keyword>
<dbReference type="InterPro" id="IPR001584">
    <property type="entry name" value="Integrase_cat-core"/>
</dbReference>
<dbReference type="Pfam" id="PF22936">
    <property type="entry name" value="Pol_BBD"/>
    <property type="match status" value="1"/>
</dbReference>
<dbReference type="GO" id="GO:0004190">
    <property type="term" value="F:aspartic-type endopeptidase activity"/>
    <property type="evidence" value="ECO:0007669"/>
    <property type="project" value="UniProtKB-KW"/>
</dbReference>
<evidence type="ECO:0000256" key="3">
    <source>
        <dbReference type="ARBA" id="ARBA00022750"/>
    </source>
</evidence>
<dbReference type="InterPro" id="IPR043502">
    <property type="entry name" value="DNA/RNA_pol_sf"/>
</dbReference>
<dbReference type="InterPro" id="IPR039537">
    <property type="entry name" value="Retrotran_Ty1/copia-like"/>
</dbReference>
<dbReference type="GO" id="GO:0006508">
    <property type="term" value="P:proteolysis"/>
    <property type="evidence" value="ECO:0007669"/>
    <property type="project" value="UniProtKB-KW"/>
</dbReference>
<evidence type="ECO:0000256" key="1">
    <source>
        <dbReference type="ARBA" id="ARBA00022670"/>
    </source>
</evidence>
<organism evidence="7 8">
    <name type="scientific">Dorcoceras hygrometricum</name>
    <dbReference type="NCBI Taxonomy" id="472368"/>
    <lineage>
        <taxon>Eukaryota</taxon>
        <taxon>Viridiplantae</taxon>
        <taxon>Streptophyta</taxon>
        <taxon>Embryophyta</taxon>
        <taxon>Tracheophyta</taxon>
        <taxon>Spermatophyta</taxon>
        <taxon>Magnoliopsida</taxon>
        <taxon>eudicotyledons</taxon>
        <taxon>Gunneridae</taxon>
        <taxon>Pentapetalae</taxon>
        <taxon>asterids</taxon>
        <taxon>lamiids</taxon>
        <taxon>Lamiales</taxon>
        <taxon>Gesneriaceae</taxon>
        <taxon>Didymocarpoideae</taxon>
        <taxon>Trichosporeae</taxon>
        <taxon>Loxocarpinae</taxon>
        <taxon>Dorcoceras</taxon>
    </lineage>
</organism>
<accession>A0A2Z7AT53</accession>
<dbReference type="Pfam" id="PF14223">
    <property type="entry name" value="Retrotran_gag_2"/>
    <property type="match status" value="1"/>
</dbReference>
<feature type="region of interest" description="Disordered" evidence="5">
    <location>
        <begin position="740"/>
        <end position="790"/>
    </location>
</feature>
<dbReference type="GO" id="GO:0015074">
    <property type="term" value="P:DNA integration"/>
    <property type="evidence" value="ECO:0007669"/>
    <property type="project" value="InterPro"/>
</dbReference>
<dbReference type="PROSITE" id="PS50994">
    <property type="entry name" value="INTEGRASE"/>
    <property type="match status" value="1"/>
</dbReference>
<dbReference type="Gene3D" id="3.30.420.10">
    <property type="entry name" value="Ribonuclease H-like superfamily/Ribonuclease H"/>
    <property type="match status" value="1"/>
</dbReference>
<gene>
    <name evidence="7" type="ORF">F511_39264</name>
</gene>
<evidence type="ECO:0000256" key="4">
    <source>
        <dbReference type="ARBA" id="ARBA00022801"/>
    </source>
</evidence>
<sequence length="1226" mass="136992">MWKRLDAAILQWIYGTISSDLLLAILRRDDTAEGAWKRLEALFQDNKASRATHLEEDFTNAVFEEHHNIDNYCNHLQSLADRLADVDAPVSNGRLVLRLTGSLPEAYSGTVDFIQNQEPLPSFESCRSRLKMAERTIKARVARESGTRGGTAMVAATSNDSNDSSSAPKRNNVNNRGCHNNKNKGRGKGSGQQGGVSGGQTSQQPRHQAPSPWPQWQPSWGGWSIPPSPFPAHSWQPRPNYMAPRPSTGPGVMGSRPQAFNVMTPSSAPSTASYTPTDIEAAMHALSFSQPDGNYYMDTGATSHMTADAGILSSYFNSSTKNHNIVVGSGHLIPVVGHGSTTLPSPHPPFVLQNVLHAPKLIKNLISVRKFTTDNMISLSFDPFGFSVNDLQTGTKLMRCDSIGDLYPLFSNSQATSPNHSTFTTMSRAIWHNRLGHPDDTIINSLRSNKFIECYKECKIFCSSCPLGKHTKLPFYDSLSYTFLPFDIIHSDLWTSPIASSSGHRYYVLFLDDYSKFLWTFPIAKKSQVKQLFMSFHALVKTQFERNIKSFQCNNGTEYINGTLKQFFDHHGLVFRLSCPHTSSQNGKAERHIKSINNCIRTILAHASMPPTFWHHALSMATYLLNILPSKVIDYLSPTQILYQSDPSYSDLRVFGCLCFPLIPSTTINKLQERSSPCAYLGPAPNHRGSKCYDISSGKIIICRHVGFIETEFPFSTLHKTTPTNYDFLSDNIDPSIMNIISQNLSPPNPQPNQTQQPTSPPIPHNEPQSHTGPATPTSSAASSPILDLPTHRMTTRTINGIFKPNPKYSTNCHATTTMAISPIPKNLISALRDPNWNCAMLDEFNALIDNKTWELVPGPPDVNVIRSMWILRHKYKSDGSFERYKARLVGDGKTQEQGVDCDETFSPVVKPTTIRTVLSITVSKSWPLHQMDVKNAFLHGHLNETVYMHQPMGFRDKNHPTHVCLLKKSLYGLKQAPRTWYQRFADFVATIGFSHSKSDHSLFIYKNGSNTAYILLYVDDIILTASSDHLRKYFMTLLGSEFAMKDLGPLSFFLGIAVTRHAHGLFLSQKQYATKIIERAGMSSCSSCPTPVDTKSKLSATSDTLFDDPTKYRSLAGALQYLTFTRPDISYAVQQICLQMHAPTKEHMSALKRIIRYLQGTLSHGLHLYKSTVDRLISYTDADWGGCPDTRRSTSGYCVFLGDNLVSWSYKRQPTLSRSVYILFI</sequence>
<proteinExistence type="predicted"/>
<keyword evidence="2" id="KW-0479">Metal-binding</keyword>
<evidence type="ECO:0000256" key="2">
    <source>
        <dbReference type="ARBA" id="ARBA00022723"/>
    </source>
</evidence>
<dbReference type="CDD" id="cd09272">
    <property type="entry name" value="RNase_HI_RT_Ty1"/>
    <property type="match status" value="1"/>
</dbReference>